<dbReference type="InterPro" id="IPR036249">
    <property type="entry name" value="Thioredoxin-like_sf"/>
</dbReference>
<dbReference type="InterPro" id="IPR036282">
    <property type="entry name" value="Glutathione-S-Trfase_C_sf"/>
</dbReference>
<dbReference type="eggNOG" id="COG0625">
    <property type="taxonomic scope" value="Bacteria"/>
</dbReference>
<reference evidence="3 4" key="1">
    <citation type="journal article" date="2014" name="Antonie Van Leeuwenhoek">
        <title>Hyphomonas beringensis sp. nov. and Hyphomonas chukchiensis sp. nov., isolated from surface seawater of the Bering Sea and Chukchi Sea.</title>
        <authorList>
            <person name="Li C."/>
            <person name="Lai Q."/>
            <person name="Li G."/>
            <person name="Dong C."/>
            <person name="Wang J."/>
            <person name="Liao Y."/>
            <person name="Shao Z."/>
        </authorList>
    </citation>
    <scope>NUCLEOTIDE SEQUENCE [LARGE SCALE GENOMIC DNA]</scope>
    <source>
        <strain evidence="3 4">PS728</strain>
    </source>
</reference>
<dbReference type="Gene3D" id="3.40.30.10">
    <property type="entry name" value="Glutaredoxin"/>
    <property type="match status" value="1"/>
</dbReference>
<keyword evidence="3" id="KW-0808">Transferase</keyword>
<feature type="domain" description="GST N-terminal" evidence="2">
    <location>
        <begin position="1"/>
        <end position="83"/>
    </location>
</feature>
<dbReference type="Proteomes" id="UP000027100">
    <property type="component" value="Unassembled WGS sequence"/>
</dbReference>
<gene>
    <name evidence="3" type="ORF">HPO_18515</name>
</gene>
<comment type="caution">
    <text evidence="3">The sequence shown here is derived from an EMBL/GenBank/DDBJ whole genome shotgun (WGS) entry which is preliminary data.</text>
</comment>
<evidence type="ECO:0000313" key="3">
    <source>
        <dbReference type="EMBL" id="KCZ96707.1"/>
    </source>
</evidence>
<dbReference type="CDD" id="cd03046">
    <property type="entry name" value="GST_N_GTT1_like"/>
    <property type="match status" value="1"/>
</dbReference>
<dbReference type="InterPro" id="IPR004046">
    <property type="entry name" value="GST_C"/>
</dbReference>
<dbReference type="STRING" id="1280954.HPO_18515"/>
<dbReference type="CDD" id="cd03207">
    <property type="entry name" value="GST_C_8"/>
    <property type="match status" value="1"/>
</dbReference>
<dbReference type="InterPro" id="IPR040079">
    <property type="entry name" value="Glutathione_S-Trfase"/>
</dbReference>
<dbReference type="InterPro" id="IPR004045">
    <property type="entry name" value="Glutathione_S-Trfase_N"/>
</dbReference>
<comment type="similarity">
    <text evidence="1">Belongs to the GST superfamily.</text>
</comment>
<sequence length="203" mass="22811">MLTLYHAPHSRSTRILDLIYAMGIADRVTVRIVSVPRQDGTGRRDPLNPHPEGKVPLLDHDGVMIWESAAIMLYLADLFPAAEYTVPEGDAGRGRFLAWMFWYAGVMEPVIVHGVAGLDHPVLHTTYRGMAEVTDRLRKALEAGPWLMGDRLTAADLLISSPFMWFKDSTPDDPLIRDWVDRIASLPWQATVIELENWHMAAA</sequence>
<dbReference type="Pfam" id="PF02798">
    <property type="entry name" value="GST_N"/>
    <property type="match status" value="1"/>
</dbReference>
<organism evidence="3 4">
    <name type="scientific">Hyphomonas polymorpha PS728</name>
    <dbReference type="NCBI Taxonomy" id="1280954"/>
    <lineage>
        <taxon>Bacteria</taxon>
        <taxon>Pseudomonadati</taxon>
        <taxon>Pseudomonadota</taxon>
        <taxon>Alphaproteobacteria</taxon>
        <taxon>Hyphomonadales</taxon>
        <taxon>Hyphomonadaceae</taxon>
        <taxon>Hyphomonas</taxon>
    </lineage>
</organism>
<dbReference type="AlphaFoldDB" id="A0A062VBL2"/>
<dbReference type="PATRIC" id="fig|1280954.3.peg.3726"/>
<dbReference type="SUPFAM" id="SSF47616">
    <property type="entry name" value="GST C-terminal domain-like"/>
    <property type="match status" value="1"/>
</dbReference>
<dbReference type="PANTHER" id="PTHR44051:SF8">
    <property type="entry name" value="GLUTATHIONE S-TRANSFERASE GSTA"/>
    <property type="match status" value="1"/>
</dbReference>
<dbReference type="RefSeq" id="WP_035602371.1">
    <property type="nucleotide sequence ID" value="NZ_ARYM01000036.1"/>
</dbReference>
<protein>
    <submittedName>
        <fullName evidence="3">Glutathione S-transferase</fullName>
    </submittedName>
</protein>
<dbReference type="Pfam" id="PF00043">
    <property type="entry name" value="GST_C"/>
    <property type="match status" value="1"/>
</dbReference>
<accession>A0A062VBL2</accession>
<name>A0A062VBL2_9PROT</name>
<evidence type="ECO:0000313" key="4">
    <source>
        <dbReference type="Proteomes" id="UP000027100"/>
    </source>
</evidence>
<dbReference type="PANTHER" id="PTHR44051">
    <property type="entry name" value="GLUTATHIONE S-TRANSFERASE-RELATED"/>
    <property type="match status" value="1"/>
</dbReference>
<dbReference type="SFLD" id="SFLDS00019">
    <property type="entry name" value="Glutathione_Transferase_(cytos"/>
    <property type="match status" value="1"/>
</dbReference>
<dbReference type="GO" id="GO:0016740">
    <property type="term" value="F:transferase activity"/>
    <property type="evidence" value="ECO:0007669"/>
    <property type="project" value="UniProtKB-KW"/>
</dbReference>
<dbReference type="OrthoDB" id="9782992at2"/>
<proteinExistence type="inferred from homology"/>
<evidence type="ECO:0000256" key="1">
    <source>
        <dbReference type="RuleBase" id="RU003494"/>
    </source>
</evidence>
<dbReference type="Gene3D" id="1.20.1050.10">
    <property type="match status" value="1"/>
</dbReference>
<dbReference type="SUPFAM" id="SSF52833">
    <property type="entry name" value="Thioredoxin-like"/>
    <property type="match status" value="1"/>
</dbReference>
<dbReference type="PROSITE" id="PS50404">
    <property type="entry name" value="GST_NTER"/>
    <property type="match status" value="1"/>
</dbReference>
<dbReference type="EMBL" id="ARYM01000036">
    <property type="protein sequence ID" value="KCZ96707.1"/>
    <property type="molecule type" value="Genomic_DNA"/>
</dbReference>
<evidence type="ECO:0000259" key="2">
    <source>
        <dbReference type="PROSITE" id="PS50404"/>
    </source>
</evidence>
<keyword evidence="4" id="KW-1185">Reference proteome</keyword>